<keyword evidence="1" id="KW-0472">Membrane</keyword>
<organism evidence="2 3">
    <name type="scientific">Halalkalicoccus tibetensis</name>
    <dbReference type="NCBI Taxonomy" id="175632"/>
    <lineage>
        <taxon>Archaea</taxon>
        <taxon>Methanobacteriati</taxon>
        <taxon>Methanobacteriota</taxon>
        <taxon>Stenosarchaea group</taxon>
        <taxon>Halobacteria</taxon>
        <taxon>Halobacteriales</taxon>
        <taxon>Halococcaceae</taxon>
        <taxon>Halalkalicoccus</taxon>
    </lineage>
</organism>
<dbReference type="Proteomes" id="UP001596312">
    <property type="component" value="Unassembled WGS sequence"/>
</dbReference>
<feature type="transmembrane region" description="Helical" evidence="1">
    <location>
        <begin position="16"/>
        <end position="34"/>
    </location>
</feature>
<sequence>MFVRNNEFLDTDQSKYLVFAIWALVGLSLLYTILLAQPILPVLVAWVGIILSGVLLYLLWRAVLAIEKIAESME</sequence>
<keyword evidence="1" id="KW-1133">Transmembrane helix</keyword>
<keyword evidence="1" id="KW-0812">Transmembrane</keyword>
<name>A0ABD5V9I9_9EURY</name>
<evidence type="ECO:0000313" key="3">
    <source>
        <dbReference type="Proteomes" id="UP001596312"/>
    </source>
</evidence>
<evidence type="ECO:0000313" key="2">
    <source>
        <dbReference type="EMBL" id="MFC6906232.1"/>
    </source>
</evidence>
<keyword evidence="3" id="KW-1185">Reference proteome</keyword>
<protein>
    <submittedName>
        <fullName evidence="2">Uncharacterized protein</fullName>
    </submittedName>
</protein>
<reference evidence="2 3" key="1">
    <citation type="journal article" date="2019" name="Int. J. Syst. Evol. Microbiol.">
        <title>The Global Catalogue of Microorganisms (GCM) 10K type strain sequencing project: providing services to taxonomists for standard genome sequencing and annotation.</title>
        <authorList>
            <consortium name="The Broad Institute Genomics Platform"/>
            <consortium name="The Broad Institute Genome Sequencing Center for Infectious Disease"/>
            <person name="Wu L."/>
            <person name="Ma J."/>
        </authorList>
    </citation>
    <scope>NUCLEOTIDE SEQUENCE [LARGE SCALE GENOMIC DNA]</scope>
    <source>
        <strain evidence="2 3">CGMCC 1.3240</strain>
    </source>
</reference>
<comment type="caution">
    <text evidence="2">The sequence shown here is derived from an EMBL/GenBank/DDBJ whole genome shotgun (WGS) entry which is preliminary data.</text>
</comment>
<gene>
    <name evidence="2" type="ORF">ACFQGH_13615</name>
</gene>
<accession>A0ABD5V9I9</accession>
<proteinExistence type="predicted"/>
<dbReference type="EMBL" id="JBHSXQ010000004">
    <property type="protein sequence ID" value="MFC6906232.1"/>
    <property type="molecule type" value="Genomic_DNA"/>
</dbReference>
<evidence type="ECO:0000256" key="1">
    <source>
        <dbReference type="SAM" id="Phobius"/>
    </source>
</evidence>
<dbReference type="RefSeq" id="WP_340604789.1">
    <property type="nucleotide sequence ID" value="NZ_JBBMXV010000004.1"/>
</dbReference>
<dbReference type="AlphaFoldDB" id="A0ABD5V9I9"/>
<feature type="transmembrane region" description="Helical" evidence="1">
    <location>
        <begin position="40"/>
        <end position="60"/>
    </location>
</feature>